<feature type="domain" description="Alpha-galactosidase NEW3" evidence="3">
    <location>
        <begin position="161"/>
        <end position="235"/>
    </location>
</feature>
<proteinExistence type="predicted"/>
<evidence type="ECO:0000313" key="5">
    <source>
        <dbReference type="Proteomes" id="UP000295197"/>
    </source>
</evidence>
<dbReference type="Gene3D" id="2.60.40.10">
    <property type="entry name" value="Immunoglobulins"/>
    <property type="match status" value="2"/>
</dbReference>
<keyword evidence="2" id="KW-0732">Signal</keyword>
<evidence type="ECO:0000256" key="2">
    <source>
        <dbReference type="SAM" id="SignalP"/>
    </source>
</evidence>
<feature type="signal peptide" evidence="2">
    <location>
        <begin position="1"/>
        <end position="33"/>
    </location>
</feature>
<keyword evidence="1" id="KW-0472">Membrane</keyword>
<gene>
    <name evidence="4" type="ORF">EDC17_105313</name>
</gene>
<reference evidence="4 5" key="1">
    <citation type="submission" date="2019-03" db="EMBL/GenBank/DDBJ databases">
        <title>Genomic Encyclopedia of Type Strains, Phase IV (KMG-IV): sequencing the most valuable type-strain genomes for metagenomic binning, comparative biology and taxonomic classification.</title>
        <authorList>
            <person name="Goeker M."/>
        </authorList>
    </citation>
    <scope>NUCLEOTIDE SEQUENCE [LARGE SCALE GENOMIC DNA]</scope>
    <source>
        <strain evidence="4 5">DSM 22362</strain>
    </source>
</reference>
<comment type="caution">
    <text evidence="4">The sequence shown here is derived from an EMBL/GenBank/DDBJ whole genome shotgun (WGS) entry which is preliminary data.</text>
</comment>
<sequence length="280" mass="30720">MLNQLFNSKERQKFLLRLIVFLFFSSSIHVLQAQTNTQSSLTARLVNIEAPTNETFRYNGVLSNANSLRHYNLSANMPAGWQITYRVEGVAVTSLQMDPNTTKDISFEITCPIATKPGTYKIPVSAIASSDTLKIDLEAVVKGSYAVELTTPSGRLSDEIVAGSSKEILLVVKNTGTLPLNNLELSSQLPSKWETSFSPSTIEQLHPGQQADVKVTLKVPEKTIAGDYVTKMTVRASANSSEAAIRIMVKTSLLSGWIGLVIILVSVGLIYLLIRKYGRR</sequence>
<accession>A0A4R3VRE6</accession>
<name>A0A4R3VRE6_9SPHI</name>
<keyword evidence="1" id="KW-1133">Transmembrane helix</keyword>
<dbReference type="InterPro" id="IPR018905">
    <property type="entry name" value="A-galactase_NEW3"/>
</dbReference>
<dbReference type="Pfam" id="PF10633">
    <property type="entry name" value="NPCBM_assoc"/>
    <property type="match status" value="1"/>
</dbReference>
<dbReference type="EMBL" id="SMBZ01000053">
    <property type="protein sequence ID" value="TCV07413.1"/>
    <property type="molecule type" value="Genomic_DNA"/>
</dbReference>
<keyword evidence="1" id="KW-0812">Transmembrane</keyword>
<evidence type="ECO:0000259" key="3">
    <source>
        <dbReference type="Pfam" id="PF10633"/>
    </source>
</evidence>
<dbReference type="Proteomes" id="UP000295197">
    <property type="component" value="Unassembled WGS sequence"/>
</dbReference>
<evidence type="ECO:0000256" key="1">
    <source>
        <dbReference type="SAM" id="Phobius"/>
    </source>
</evidence>
<dbReference type="RefSeq" id="WP_132778804.1">
    <property type="nucleotide sequence ID" value="NZ_SMBZ01000053.1"/>
</dbReference>
<keyword evidence="5" id="KW-1185">Reference proteome</keyword>
<dbReference type="OrthoDB" id="8631677at2"/>
<feature type="transmembrane region" description="Helical" evidence="1">
    <location>
        <begin position="254"/>
        <end position="274"/>
    </location>
</feature>
<dbReference type="PANTHER" id="PTHR39198">
    <property type="entry name" value="HYPOTHETICAL MEMBRANE PROTEIN, CONSERVED"/>
    <property type="match status" value="1"/>
</dbReference>
<protein>
    <submittedName>
        <fullName evidence="4">Alpha-galactosidase-like protein</fullName>
    </submittedName>
</protein>
<dbReference type="PANTHER" id="PTHR39198:SF1">
    <property type="entry name" value="ALPHA-GALACTOSIDASE NEW3 DOMAIN-CONTAINING PROTEIN"/>
    <property type="match status" value="1"/>
</dbReference>
<dbReference type="AlphaFoldDB" id="A0A4R3VRE6"/>
<organism evidence="4 5">
    <name type="scientific">Sphingobacterium alimentarium</name>
    <dbReference type="NCBI Taxonomy" id="797292"/>
    <lineage>
        <taxon>Bacteria</taxon>
        <taxon>Pseudomonadati</taxon>
        <taxon>Bacteroidota</taxon>
        <taxon>Sphingobacteriia</taxon>
        <taxon>Sphingobacteriales</taxon>
        <taxon>Sphingobacteriaceae</taxon>
        <taxon>Sphingobacterium</taxon>
    </lineage>
</organism>
<feature type="chain" id="PRO_5020352954" evidence="2">
    <location>
        <begin position="34"/>
        <end position="280"/>
    </location>
</feature>
<dbReference type="InterPro" id="IPR013783">
    <property type="entry name" value="Ig-like_fold"/>
</dbReference>
<evidence type="ECO:0000313" key="4">
    <source>
        <dbReference type="EMBL" id="TCV07413.1"/>
    </source>
</evidence>